<accession>A0A9P0FWZ3</accession>
<feature type="region of interest" description="Disordered" evidence="2">
    <location>
        <begin position="1191"/>
        <end position="1232"/>
    </location>
</feature>
<dbReference type="InterPro" id="IPR032060">
    <property type="entry name" value="MGA_dom"/>
</dbReference>
<feature type="compositionally biased region" description="Basic and acidic residues" evidence="2">
    <location>
        <begin position="602"/>
        <end position="614"/>
    </location>
</feature>
<feature type="region of interest" description="Disordered" evidence="2">
    <location>
        <begin position="1547"/>
        <end position="1568"/>
    </location>
</feature>
<evidence type="ECO:0000313" key="5">
    <source>
        <dbReference type="Proteomes" id="UP001154114"/>
    </source>
</evidence>
<feature type="compositionally biased region" description="Polar residues" evidence="2">
    <location>
        <begin position="1191"/>
        <end position="1224"/>
    </location>
</feature>
<evidence type="ECO:0000259" key="3">
    <source>
        <dbReference type="Pfam" id="PF16059"/>
    </source>
</evidence>
<dbReference type="Pfam" id="PF16059">
    <property type="entry name" value="MGA_dom"/>
    <property type="match status" value="1"/>
</dbReference>
<feature type="compositionally biased region" description="Basic and acidic residues" evidence="2">
    <location>
        <begin position="1558"/>
        <end position="1568"/>
    </location>
</feature>
<feature type="region of interest" description="Disordered" evidence="2">
    <location>
        <begin position="592"/>
        <end position="630"/>
    </location>
</feature>
<evidence type="ECO:0000256" key="2">
    <source>
        <dbReference type="SAM" id="MobiDB-lite"/>
    </source>
</evidence>
<proteinExistence type="predicted"/>
<dbReference type="EMBL" id="LR824012">
    <property type="protein sequence ID" value="CAH0628863.1"/>
    <property type="molecule type" value="Genomic_DNA"/>
</dbReference>
<keyword evidence="5" id="KW-1185">Reference proteome</keyword>
<feature type="compositionally biased region" description="Polar residues" evidence="2">
    <location>
        <begin position="592"/>
        <end position="601"/>
    </location>
</feature>
<feature type="domain" description="MGA conserved" evidence="3">
    <location>
        <begin position="410"/>
        <end position="453"/>
    </location>
</feature>
<reference evidence="4" key="1">
    <citation type="submission" date="2021-12" db="EMBL/GenBank/DDBJ databases">
        <authorList>
            <person name="King R."/>
        </authorList>
    </citation>
    <scope>NUCLEOTIDE SEQUENCE</scope>
</reference>
<evidence type="ECO:0000313" key="4">
    <source>
        <dbReference type="EMBL" id="CAH0628863.1"/>
    </source>
</evidence>
<feature type="compositionally biased region" description="Polar residues" evidence="2">
    <location>
        <begin position="616"/>
        <end position="629"/>
    </location>
</feature>
<evidence type="ECO:0000256" key="1">
    <source>
        <dbReference type="SAM" id="Coils"/>
    </source>
</evidence>
<gene>
    <name evidence="4" type="ORF">CINC_LOCUS13080</name>
</gene>
<keyword evidence="1" id="KW-0175">Coiled coil</keyword>
<feature type="coiled-coil region" evidence="1">
    <location>
        <begin position="690"/>
        <end position="717"/>
    </location>
</feature>
<dbReference type="Proteomes" id="UP001154114">
    <property type="component" value="Chromosome 9"/>
</dbReference>
<organism evidence="4 5">
    <name type="scientific">Chrysodeixis includens</name>
    <name type="common">Soybean looper</name>
    <name type="synonym">Pseudoplusia includens</name>
    <dbReference type="NCBI Taxonomy" id="689277"/>
    <lineage>
        <taxon>Eukaryota</taxon>
        <taxon>Metazoa</taxon>
        <taxon>Ecdysozoa</taxon>
        <taxon>Arthropoda</taxon>
        <taxon>Hexapoda</taxon>
        <taxon>Insecta</taxon>
        <taxon>Pterygota</taxon>
        <taxon>Neoptera</taxon>
        <taxon>Endopterygota</taxon>
        <taxon>Lepidoptera</taxon>
        <taxon>Glossata</taxon>
        <taxon>Ditrysia</taxon>
        <taxon>Noctuoidea</taxon>
        <taxon>Noctuidae</taxon>
        <taxon>Plusiinae</taxon>
        <taxon>Chrysodeixis</taxon>
    </lineage>
</organism>
<sequence length="1568" mass="179554">MENDAKVFASNITRAKNNHNNNLYDLLNIIPAKPQRPTASKTHNCDFKPQTDKYYIPKRKQKLKVKTVGDIRKTFEQDTYSYLSNDLESQHKLLFKRIKRGSSKNDETKSLARSLIKLDKPVFRSTWEMLINLNPEQYAHPRQFVIWNGRHIQVNGSHGGCKKILCNYDLANEYLSSHNINENICNFTTINKKRGLIRHSLAVKFKPGPLRKKKNLDQSHQRYYIGNAELIGLPKPGLDIQPTYGTALESTLNNYLNSFRQEDGTITQKWAELAVSVLGKVEKSNVVQLNKDCVTFEVNYKYNRQRILMRRDKENVSIKPTVKESDSIYKNIKVSEHNVLPEVEDIMSKILNSVEISLSQDELYNKDKDESNFLDDLNSSCTETNVKPKKRYCELGRLDVTVITVPEIEKQEVNKCIKAHCKLGCICMSIDGTQNLRQHCGRAQCMFECKCGNKGGFLSLRDDDLECISNLDKKMNLTLAKEEQKFHQTVIVTGEKQILLKAERRNCKIPEKYAEYYGNICNKQESRKNRVLSIVLPKFNFENVEPWCMVHKLYKCFCKGRFTDSGEIPNEGSETSPLDHSVNVTRDQYINKSINSPNSSRLDLDDQTNRKDRSVTPVQSTESMENTSVVDGAKYRTRLASRNLKSHSLDSKIQDDCEDRNEEVYTCARIMPYEGRKFSDGYYRNTNSKIIEMEKNDKRLQDRLAALNQDQQEAKSKNKRRMSTTIDSSILDMLYKEDEITRLPTLISENMTSRLKRKRLCNKTELVNWLETNYKLYKERSDQGLIKKSLEPPQVGKIVLHSWEFILNRYREQKNLFLISQQKPFRIFMAVHTRHPFFENCMNINDIRFADLHKYPQTVKNLLINATDLKDFFCILRGLTVCWELVGSVAKINEDQDGQGINVESSGKETFVIYENEENMSLETCNEKEVEDNHSKQKQIESSTEISEESISSKWFVMTIENDFSEIRFPDKGFFVTHTSIMKVICMARLANKTVRLSSRQCVEESENPSFGIYAMPNTNENCVLVGPYELKDPLGIETVKTFLDLRRMKATRGFWMKTSKVDNLQVVENPLSFMSLANPQSEHSIPLDSHCSEEGRIDQSQIFSENLDKTEEPKQSDSPQKVVKPIKIRKTNGFYHLASDGMLKRIALPPNLAKAMPVVLNKCLNTENGSVLQPASSNMKIVQFSPLKTNAMTTPSQSNMNTSPIQSNVSTSPLQSNDSSTPPRSIVMTPPLQPRVNITPLQSTVNTSPSQSNVNITPLQSNDITMSLQSNVDITPILTDVNTSPSQSNTNVTPCQSNVSTPFVVITPEKRTVEPCLLENQNSPNSGLKQERMFVLKPEEINRKLFQESTTFMATAVTPNEYCSDESSNADSRADTSETECLVATNDDVYVISDDDESISEFVKDVWIESTNVRGLGWIAGRRNRYKLLSFKFPGYDYSKFYIQDRAFAYINLKLCELTNSSMSQEIKWKVIESPQQLSGNELDLEQLLNFNVLTKDGQQLTSYALMTDRNNLRTYKKKPQKITALSPCFQPSLFKNQDTTAQINLPDPKGKCFQAKKGELPRQRRN</sequence>
<name>A0A9P0FWZ3_CHRIL</name>
<protein>
    <recommendedName>
        <fullName evidence="3">MGA conserved domain-containing protein</fullName>
    </recommendedName>
</protein>
<dbReference type="OrthoDB" id="6119313at2759"/>